<feature type="transmembrane region" description="Helical" evidence="1">
    <location>
        <begin position="400"/>
        <end position="421"/>
    </location>
</feature>
<dbReference type="EMBL" id="CP002363">
    <property type="protein sequence ID" value="ADV64793.1"/>
    <property type="molecule type" value="Genomic_DNA"/>
</dbReference>
<proteinExistence type="predicted"/>
<dbReference type="eggNOG" id="arCOG01815">
    <property type="taxonomic scope" value="Archaea"/>
</dbReference>
<dbReference type="OrthoDB" id="385354at2157"/>
<feature type="transmembrane region" description="Helical" evidence="1">
    <location>
        <begin position="298"/>
        <end position="319"/>
    </location>
</feature>
<sequence>MQSIRRVAEAALAAYREMALLVDPRVERYRRARVELATAVAALLASPLIIFLAAVNGLTGWVILVAGLAPVAAAWLPVVDTVASARSLRGLMDAELPFYIVAAASACRTGLEPLQLLEHASSSRVFKGLRELGERFSALSSLLGAGDALRNASTVAGGRTRLFLAGYSSALSTGTVLEYMLRSAGEAVRDEWSNVSRMLERRGEMGVIAALTAAVAPALTVGFTLLMGGAVASYILASLLAAVFAAAVLIPDYPLPFRLVVDARVARLLLALEAAGLLALATPLAYGFYTGGWVPRWLAASTSVVAVLLGVPGFLLAYTAAAGVRGLGRVAEDSMRHVRVHRSLHLYDTGLLESMASKPARLWIVDYVAEVIGFHRGLGEADPDVYAVFTVFLNDSLRALWAYLAASTITAAAVLASPILVKALTVLAPSTGVAWLTGYVDLLATGVAASKLVFGRNISTLIPGLLTLLYVAL</sequence>
<dbReference type="RefSeq" id="WP_013562015.1">
    <property type="nucleotide sequence ID" value="NC_014961.1"/>
</dbReference>
<keyword evidence="3" id="KW-1185">Reference proteome</keyword>
<feature type="transmembrane region" description="Helical" evidence="1">
    <location>
        <begin position="34"/>
        <end position="55"/>
    </location>
</feature>
<feature type="transmembrane region" description="Helical" evidence="1">
    <location>
        <begin position="433"/>
        <end position="454"/>
    </location>
</feature>
<dbReference type="STRING" id="765177.Desmu_0480"/>
<keyword evidence="1" id="KW-1133">Transmembrane helix</keyword>
<evidence type="ECO:0000313" key="3">
    <source>
        <dbReference type="Proteomes" id="UP000001068"/>
    </source>
</evidence>
<dbReference type="KEGG" id="dmu:Desmu_0480"/>
<feature type="transmembrane region" description="Helical" evidence="1">
    <location>
        <begin position="265"/>
        <end position="286"/>
    </location>
</feature>
<keyword evidence="1" id="KW-0472">Membrane</keyword>
<feature type="transmembrane region" description="Helical" evidence="1">
    <location>
        <begin position="61"/>
        <end position="79"/>
    </location>
</feature>
<gene>
    <name evidence="2" type="ordered locus">Desmu_0480</name>
</gene>
<accession>E8R8G7</accession>
<reference evidence="3" key="1">
    <citation type="submission" date="2010-11" db="EMBL/GenBank/DDBJ databases">
        <title>The complete genome of Desulfurococcus mucosus DSM 2162.</title>
        <authorList>
            <consortium name="US DOE Joint Genome Institute (JGI-PGF)"/>
            <person name="Lucas S."/>
            <person name="Copeland A."/>
            <person name="Lapidus A."/>
            <person name="Bruce D."/>
            <person name="Goodwin L."/>
            <person name="Pitluck S."/>
            <person name="Kyrpides N."/>
            <person name="Mavromatis K."/>
            <person name="Pagani I."/>
            <person name="Ivanova N."/>
            <person name="Ovchinnikova G."/>
            <person name="Chertkov O."/>
            <person name="Held B."/>
            <person name="Brettin T."/>
            <person name="Detter J.C."/>
            <person name="Tapia R."/>
            <person name="Han C."/>
            <person name="Land M."/>
            <person name="Hauser L."/>
            <person name="Markowitz V."/>
            <person name="Cheng J.-F."/>
            <person name="Hugenholtz P."/>
            <person name="Woyke T."/>
            <person name="Wu D."/>
            <person name="Wirth R."/>
            <person name="Bilek Y."/>
            <person name="Hader T."/>
            <person name="Klenk H.-P."/>
            <person name="Eisen J.A."/>
        </authorList>
    </citation>
    <scope>NUCLEOTIDE SEQUENCE [LARGE SCALE GENOMIC DNA]</scope>
    <source>
        <strain evidence="3">ATCC 35584 / DSM 2162 / JCM 9187 / O7/1</strain>
    </source>
</reference>
<evidence type="ECO:0000256" key="1">
    <source>
        <dbReference type="SAM" id="Phobius"/>
    </source>
</evidence>
<feature type="transmembrane region" description="Helical" evidence="1">
    <location>
        <begin position="232"/>
        <end position="253"/>
    </location>
</feature>
<keyword evidence="1" id="KW-0812">Transmembrane</keyword>
<evidence type="ECO:0000313" key="2">
    <source>
        <dbReference type="EMBL" id="ADV64793.1"/>
    </source>
</evidence>
<organism evidence="2 3">
    <name type="scientific">Desulfurococcus mucosus (strain ATCC 35584 / DSM 2162 / JCM 9187 / O7/1)</name>
    <dbReference type="NCBI Taxonomy" id="765177"/>
    <lineage>
        <taxon>Archaea</taxon>
        <taxon>Thermoproteota</taxon>
        <taxon>Thermoprotei</taxon>
        <taxon>Desulfurococcales</taxon>
        <taxon>Desulfurococcaceae</taxon>
        <taxon>Desulfurococcus</taxon>
    </lineage>
</organism>
<dbReference type="GeneID" id="10153173"/>
<name>E8R8G7_DESM0</name>
<dbReference type="AlphaFoldDB" id="E8R8G7"/>
<protein>
    <submittedName>
        <fullName evidence="2">Uncharacterized protein</fullName>
    </submittedName>
</protein>
<dbReference type="HOGENOM" id="CLU_576982_0_0_2"/>
<feature type="transmembrane region" description="Helical" evidence="1">
    <location>
        <begin position="206"/>
        <end position="226"/>
    </location>
</feature>
<dbReference type="Proteomes" id="UP000001068">
    <property type="component" value="Chromosome"/>
</dbReference>
<reference evidence="2 3" key="2">
    <citation type="journal article" date="2011" name="Stand. Genomic Sci.">
        <title>Complete genome sequence of Desulfurococcus mucosus type strain (O7/1).</title>
        <authorList>
            <person name="Wirth R."/>
            <person name="Chertkov O."/>
            <person name="Held B."/>
            <person name="Lapidus A."/>
            <person name="Nolan M."/>
            <person name="Lucas S."/>
            <person name="Hammon N."/>
            <person name="Deshpande S."/>
            <person name="Cheng J.F."/>
            <person name="Tapia R."/>
            <person name="Han C."/>
            <person name="Goodwin L."/>
            <person name="Pitluck S."/>
            <person name="Liolios K."/>
            <person name="Ioanna P."/>
            <person name="Ivanova N."/>
            <person name="Mavromatis K."/>
            <person name="Mikhailova N."/>
            <person name="Pati A."/>
            <person name="Chen A."/>
            <person name="Palaniappan K."/>
            <person name="Land M."/>
            <person name="Hauser L."/>
            <person name="Chang Y.J."/>
            <person name="Jeffries C.D."/>
            <person name="Bilek Y."/>
            <person name="Hader T."/>
            <person name="Rohde M."/>
            <person name="Spring S."/>
            <person name="Sikorski J."/>
            <person name="Goker M."/>
            <person name="Woyke T."/>
            <person name="Bristow J."/>
            <person name="Eisen J.A."/>
            <person name="Markowitz V."/>
            <person name="Hugenholtz P."/>
            <person name="Kyrpides N.C."/>
            <person name="Klenk H.P."/>
        </authorList>
    </citation>
    <scope>NUCLEOTIDE SEQUENCE [LARGE SCALE GENOMIC DNA]</scope>
    <source>
        <strain evidence="3">ATCC 35584 / DSM 2162 / JCM 9187 / O7/1</strain>
    </source>
</reference>